<organism evidence="1">
    <name type="scientific">Anguilla anguilla</name>
    <name type="common">European freshwater eel</name>
    <name type="synonym">Muraena anguilla</name>
    <dbReference type="NCBI Taxonomy" id="7936"/>
    <lineage>
        <taxon>Eukaryota</taxon>
        <taxon>Metazoa</taxon>
        <taxon>Chordata</taxon>
        <taxon>Craniata</taxon>
        <taxon>Vertebrata</taxon>
        <taxon>Euteleostomi</taxon>
        <taxon>Actinopterygii</taxon>
        <taxon>Neopterygii</taxon>
        <taxon>Teleostei</taxon>
        <taxon>Anguilliformes</taxon>
        <taxon>Anguillidae</taxon>
        <taxon>Anguilla</taxon>
    </lineage>
</organism>
<proteinExistence type="predicted"/>
<reference evidence="1" key="2">
    <citation type="journal article" date="2015" name="Fish Shellfish Immunol.">
        <title>Early steps in the European eel (Anguilla anguilla)-Vibrio vulnificus interaction in the gills: Role of the RtxA13 toxin.</title>
        <authorList>
            <person name="Callol A."/>
            <person name="Pajuelo D."/>
            <person name="Ebbesson L."/>
            <person name="Teles M."/>
            <person name="MacKenzie S."/>
            <person name="Amaro C."/>
        </authorList>
    </citation>
    <scope>NUCLEOTIDE SEQUENCE</scope>
</reference>
<dbReference type="AlphaFoldDB" id="A0A0E9V3N2"/>
<name>A0A0E9V3N2_ANGAN</name>
<reference evidence="1" key="1">
    <citation type="submission" date="2014-11" db="EMBL/GenBank/DDBJ databases">
        <authorList>
            <person name="Amaro Gonzalez C."/>
        </authorList>
    </citation>
    <scope>NUCLEOTIDE SEQUENCE</scope>
</reference>
<evidence type="ECO:0000313" key="1">
    <source>
        <dbReference type="EMBL" id="JAH72050.1"/>
    </source>
</evidence>
<protein>
    <submittedName>
        <fullName evidence="1">Uncharacterized protein</fullName>
    </submittedName>
</protein>
<dbReference type="EMBL" id="GBXM01036527">
    <property type="protein sequence ID" value="JAH72050.1"/>
    <property type="molecule type" value="Transcribed_RNA"/>
</dbReference>
<sequence length="20" mass="2383">MRCAQSPVILTKTNIWNFIF</sequence>
<accession>A0A0E9V3N2</accession>